<accession>A0ABM1HSR4</accession>
<protein>
    <submittedName>
        <fullName evidence="2">Uncharacterized protein LOC107032730</fullName>
    </submittedName>
</protein>
<dbReference type="RefSeq" id="XP_015089787.1">
    <property type="nucleotide sequence ID" value="XM_015234301.1"/>
</dbReference>
<reference evidence="2" key="2">
    <citation type="submission" date="2025-08" db="UniProtKB">
        <authorList>
            <consortium name="RefSeq"/>
        </authorList>
    </citation>
    <scope>IDENTIFICATION</scope>
</reference>
<keyword evidence="1" id="KW-1185">Reference proteome</keyword>
<dbReference type="GeneID" id="107032730"/>
<evidence type="ECO:0000313" key="2">
    <source>
        <dbReference type="RefSeq" id="XP_015089787.1"/>
    </source>
</evidence>
<proteinExistence type="predicted"/>
<evidence type="ECO:0000313" key="1">
    <source>
        <dbReference type="Proteomes" id="UP000694930"/>
    </source>
</evidence>
<sequence>MTTNTETMVNPANTPIDSTTRETVTVEENRTLRHIMAQLWQAWANVQESPTYIPGFADITSIRSSSSHVPISEPFFPPRYGPFDNCGAGPSTTRPQGMRFRNTPTVTTAAPVYTLSQPTVTQRAAQEGQFTTHPEQYCTPRIAFGGPNSVQFGSPIDVERPTPGTEQEEKLKKIKSIEQHMKSMQGLVGHKSVAFKDLCMFPNVHLPPGFKTPKFDKYDGHGDPIAHLKRYCNHLRDAGVKKNCSWLILVRT</sequence>
<dbReference type="Proteomes" id="UP000694930">
    <property type="component" value="Chromosome 10"/>
</dbReference>
<organism evidence="1 2">
    <name type="scientific">Solanum pennellii</name>
    <name type="common">Tomato</name>
    <name type="synonym">Lycopersicon pennellii</name>
    <dbReference type="NCBI Taxonomy" id="28526"/>
    <lineage>
        <taxon>Eukaryota</taxon>
        <taxon>Viridiplantae</taxon>
        <taxon>Streptophyta</taxon>
        <taxon>Embryophyta</taxon>
        <taxon>Tracheophyta</taxon>
        <taxon>Spermatophyta</taxon>
        <taxon>Magnoliopsida</taxon>
        <taxon>eudicotyledons</taxon>
        <taxon>Gunneridae</taxon>
        <taxon>Pentapetalae</taxon>
        <taxon>asterids</taxon>
        <taxon>lamiids</taxon>
        <taxon>Solanales</taxon>
        <taxon>Solanaceae</taxon>
        <taxon>Solanoideae</taxon>
        <taxon>Solaneae</taxon>
        <taxon>Solanum</taxon>
        <taxon>Solanum subgen. Lycopersicon</taxon>
    </lineage>
</organism>
<gene>
    <name evidence="2" type="primary">LOC107032730</name>
</gene>
<reference evidence="1" key="1">
    <citation type="journal article" date="2014" name="Nat. Genet.">
        <title>The genome of the stress-tolerant wild tomato species Solanum pennellii.</title>
        <authorList>
            <person name="Bolger A."/>
            <person name="Scossa F."/>
            <person name="Bolger M.E."/>
            <person name="Lanz C."/>
            <person name="Maumus F."/>
            <person name="Tohge T."/>
            <person name="Quesneville H."/>
            <person name="Alseekh S."/>
            <person name="Sorensen I."/>
            <person name="Lichtenstein G."/>
            <person name="Fich E.A."/>
            <person name="Conte M."/>
            <person name="Keller H."/>
            <person name="Schneeberger K."/>
            <person name="Schwacke R."/>
            <person name="Ofner I."/>
            <person name="Vrebalov J."/>
            <person name="Xu Y."/>
            <person name="Osorio S."/>
            <person name="Aflitos S.A."/>
            <person name="Schijlen E."/>
            <person name="Jimenez-Gomez J.M."/>
            <person name="Ryngajllo M."/>
            <person name="Kimura S."/>
            <person name="Kumar R."/>
            <person name="Koenig D."/>
            <person name="Headland L.R."/>
            <person name="Maloof J.N."/>
            <person name="Sinha N."/>
            <person name="van Ham R.C."/>
            <person name="Lankhorst R.K."/>
            <person name="Mao L."/>
            <person name="Vogel A."/>
            <person name="Arsova B."/>
            <person name="Panstruga R."/>
            <person name="Fei Z."/>
            <person name="Rose J.K."/>
            <person name="Zamir D."/>
            <person name="Carrari F."/>
            <person name="Giovannoni J.J."/>
            <person name="Weigel D."/>
            <person name="Usadel B."/>
            <person name="Fernie A.R."/>
        </authorList>
    </citation>
    <scope>NUCLEOTIDE SEQUENCE [LARGE SCALE GENOMIC DNA]</scope>
    <source>
        <strain evidence="1">cv. LA0716</strain>
    </source>
</reference>
<name>A0ABM1HSR4_SOLPN</name>